<sequence length="89" mass="9820">MRRGEPAVHEGLDGCDNRGNEERAPEGVSHPERGRVMTSIERQRRAEVARARQQILGTLGRAGGKTRDNRDPTRDNRNPLGPPKSPASL</sequence>
<protein>
    <submittedName>
        <fullName evidence="2">Uncharacterized protein</fullName>
    </submittedName>
</protein>
<accession>A0AAV9E9W8</accession>
<feature type="region of interest" description="Disordered" evidence="1">
    <location>
        <begin position="1"/>
        <end position="89"/>
    </location>
</feature>
<evidence type="ECO:0000256" key="1">
    <source>
        <dbReference type="SAM" id="MobiDB-lite"/>
    </source>
</evidence>
<gene>
    <name evidence="2" type="ORF">QJS10_CPA08g00860</name>
</gene>
<evidence type="ECO:0000313" key="2">
    <source>
        <dbReference type="EMBL" id="KAK1310543.1"/>
    </source>
</evidence>
<feature type="compositionally biased region" description="Pro residues" evidence="1">
    <location>
        <begin position="80"/>
        <end position="89"/>
    </location>
</feature>
<feature type="compositionally biased region" description="Basic and acidic residues" evidence="1">
    <location>
        <begin position="1"/>
        <end position="50"/>
    </location>
</feature>
<organism evidence="2 3">
    <name type="scientific">Acorus calamus</name>
    <name type="common">Sweet flag</name>
    <dbReference type="NCBI Taxonomy" id="4465"/>
    <lineage>
        <taxon>Eukaryota</taxon>
        <taxon>Viridiplantae</taxon>
        <taxon>Streptophyta</taxon>
        <taxon>Embryophyta</taxon>
        <taxon>Tracheophyta</taxon>
        <taxon>Spermatophyta</taxon>
        <taxon>Magnoliopsida</taxon>
        <taxon>Liliopsida</taxon>
        <taxon>Acoraceae</taxon>
        <taxon>Acorus</taxon>
    </lineage>
</organism>
<name>A0AAV9E9W8_ACOCL</name>
<feature type="compositionally biased region" description="Basic and acidic residues" evidence="1">
    <location>
        <begin position="65"/>
        <end position="77"/>
    </location>
</feature>
<dbReference type="EMBL" id="JAUJYO010000008">
    <property type="protein sequence ID" value="KAK1310543.1"/>
    <property type="molecule type" value="Genomic_DNA"/>
</dbReference>
<reference evidence="2" key="1">
    <citation type="journal article" date="2023" name="Nat. Commun.">
        <title>Diploid and tetraploid genomes of Acorus and the evolution of monocots.</title>
        <authorList>
            <person name="Ma L."/>
            <person name="Liu K.W."/>
            <person name="Li Z."/>
            <person name="Hsiao Y.Y."/>
            <person name="Qi Y."/>
            <person name="Fu T."/>
            <person name="Tang G.D."/>
            <person name="Zhang D."/>
            <person name="Sun W.H."/>
            <person name="Liu D.K."/>
            <person name="Li Y."/>
            <person name="Chen G.Z."/>
            <person name="Liu X.D."/>
            <person name="Liao X.Y."/>
            <person name="Jiang Y.T."/>
            <person name="Yu X."/>
            <person name="Hao Y."/>
            <person name="Huang J."/>
            <person name="Zhao X.W."/>
            <person name="Ke S."/>
            <person name="Chen Y.Y."/>
            <person name="Wu W.L."/>
            <person name="Hsu J.L."/>
            <person name="Lin Y.F."/>
            <person name="Huang M.D."/>
            <person name="Li C.Y."/>
            <person name="Huang L."/>
            <person name="Wang Z.W."/>
            <person name="Zhao X."/>
            <person name="Zhong W.Y."/>
            <person name="Peng D.H."/>
            <person name="Ahmad S."/>
            <person name="Lan S."/>
            <person name="Zhang J.S."/>
            <person name="Tsai W.C."/>
            <person name="Van de Peer Y."/>
            <person name="Liu Z.J."/>
        </authorList>
    </citation>
    <scope>NUCLEOTIDE SEQUENCE</scope>
    <source>
        <strain evidence="2">CP</strain>
    </source>
</reference>
<dbReference type="AlphaFoldDB" id="A0AAV9E9W8"/>
<comment type="caution">
    <text evidence="2">The sequence shown here is derived from an EMBL/GenBank/DDBJ whole genome shotgun (WGS) entry which is preliminary data.</text>
</comment>
<reference evidence="2" key="2">
    <citation type="submission" date="2023-06" db="EMBL/GenBank/DDBJ databases">
        <authorList>
            <person name="Ma L."/>
            <person name="Liu K.-W."/>
            <person name="Li Z."/>
            <person name="Hsiao Y.-Y."/>
            <person name="Qi Y."/>
            <person name="Fu T."/>
            <person name="Tang G."/>
            <person name="Zhang D."/>
            <person name="Sun W.-H."/>
            <person name="Liu D.-K."/>
            <person name="Li Y."/>
            <person name="Chen G.-Z."/>
            <person name="Liu X.-D."/>
            <person name="Liao X.-Y."/>
            <person name="Jiang Y.-T."/>
            <person name="Yu X."/>
            <person name="Hao Y."/>
            <person name="Huang J."/>
            <person name="Zhao X.-W."/>
            <person name="Ke S."/>
            <person name="Chen Y.-Y."/>
            <person name="Wu W.-L."/>
            <person name="Hsu J.-L."/>
            <person name="Lin Y.-F."/>
            <person name="Huang M.-D."/>
            <person name="Li C.-Y."/>
            <person name="Huang L."/>
            <person name="Wang Z.-W."/>
            <person name="Zhao X."/>
            <person name="Zhong W.-Y."/>
            <person name="Peng D.-H."/>
            <person name="Ahmad S."/>
            <person name="Lan S."/>
            <person name="Zhang J.-S."/>
            <person name="Tsai W.-C."/>
            <person name="Van De Peer Y."/>
            <person name="Liu Z.-J."/>
        </authorList>
    </citation>
    <scope>NUCLEOTIDE SEQUENCE</scope>
    <source>
        <strain evidence="2">CP</strain>
        <tissue evidence="2">Leaves</tissue>
    </source>
</reference>
<proteinExistence type="predicted"/>
<keyword evidence="3" id="KW-1185">Reference proteome</keyword>
<evidence type="ECO:0000313" key="3">
    <source>
        <dbReference type="Proteomes" id="UP001180020"/>
    </source>
</evidence>
<dbReference type="Proteomes" id="UP001180020">
    <property type="component" value="Unassembled WGS sequence"/>
</dbReference>